<dbReference type="Pfam" id="PF08238">
    <property type="entry name" value="Sel1"/>
    <property type="match status" value="2"/>
</dbReference>
<evidence type="ECO:0000313" key="2">
    <source>
        <dbReference type="Proteomes" id="UP001057998"/>
    </source>
</evidence>
<dbReference type="SUPFAM" id="SSF81901">
    <property type="entry name" value="HCP-like"/>
    <property type="match status" value="1"/>
</dbReference>
<reference evidence="1" key="1">
    <citation type="submission" date="2022-07" db="EMBL/GenBank/DDBJ databases">
        <title>Genome sequencing of Photobacterium atrarenae GJH2-4.</title>
        <authorList>
            <person name="Park S.-J."/>
        </authorList>
    </citation>
    <scope>NUCLEOTIDE SEQUENCE</scope>
    <source>
        <strain evidence="1">GJH2-4</strain>
    </source>
</reference>
<dbReference type="Proteomes" id="UP001057998">
    <property type="component" value="Chromosome 2"/>
</dbReference>
<gene>
    <name evidence="1" type="ORF">NNL38_17775</name>
</gene>
<dbReference type="InterPro" id="IPR006597">
    <property type="entry name" value="Sel1-like"/>
</dbReference>
<accession>A0ABY5GM93</accession>
<dbReference type="RefSeq" id="WP_255391783.1">
    <property type="nucleotide sequence ID" value="NZ_CP101509.1"/>
</dbReference>
<protein>
    <submittedName>
        <fullName evidence="1">Sel1 repeat family protein</fullName>
    </submittedName>
</protein>
<sequence>MKLNRKTLSISVFILLLSALFYVNHTVAMKDDVEILSLPLEADDVKVRTQAINQLKILADQGNPIAQYRYAEILLRNRDTNDAIFYLKSASDAGELISTELLGLTYIELGGSGNVQKGFQLLNHAAVEGLSTSQLYLGMCFLDGECSIPKHDYLAFYWLSQALKNGEYSAKLFLEKLPKYKLDVALAREESQKVACQIDRRC</sequence>
<dbReference type="PANTHER" id="PTHR45011:SF1">
    <property type="entry name" value="DAP3-BINDING CELL DEATH ENHANCER 1"/>
    <property type="match status" value="1"/>
</dbReference>
<proteinExistence type="predicted"/>
<dbReference type="PANTHER" id="PTHR45011">
    <property type="entry name" value="DAP3-BINDING CELL DEATH ENHANCER 1"/>
    <property type="match status" value="1"/>
</dbReference>
<organism evidence="1 2">
    <name type="scientific">Photobacterium atrarenae</name>
    <dbReference type="NCBI Taxonomy" id="865757"/>
    <lineage>
        <taxon>Bacteria</taxon>
        <taxon>Pseudomonadati</taxon>
        <taxon>Pseudomonadota</taxon>
        <taxon>Gammaproteobacteria</taxon>
        <taxon>Vibrionales</taxon>
        <taxon>Vibrionaceae</taxon>
        <taxon>Photobacterium</taxon>
    </lineage>
</organism>
<name>A0ABY5GM93_9GAMM</name>
<dbReference type="SMART" id="SM00671">
    <property type="entry name" value="SEL1"/>
    <property type="match status" value="2"/>
</dbReference>
<dbReference type="InterPro" id="IPR011990">
    <property type="entry name" value="TPR-like_helical_dom_sf"/>
</dbReference>
<evidence type="ECO:0000313" key="1">
    <source>
        <dbReference type="EMBL" id="UTV30425.1"/>
    </source>
</evidence>
<dbReference type="Gene3D" id="1.25.40.10">
    <property type="entry name" value="Tetratricopeptide repeat domain"/>
    <property type="match status" value="1"/>
</dbReference>
<dbReference type="EMBL" id="CP101509">
    <property type="protein sequence ID" value="UTV30425.1"/>
    <property type="molecule type" value="Genomic_DNA"/>
</dbReference>
<dbReference type="InterPro" id="IPR052748">
    <property type="entry name" value="ISR_Activator"/>
</dbReference>
<keyword evidence="2" id="KW-1185">Reference proteome</keyword>